<dbReference type="SFLD" id="SFLDG01082">
    <property type="entry name" value="B12-binding_domain_containing"/>
    <property type="match status" value="1"/>
</dbReference>
<reference evidence="12 13" key="1">
    <citation type="submission" date="2019-10" db="EMBL/GenBank/DDBJ databases">
        <title>Genome sequence of Phaeocystidibacter marisrubri JCM30614 (type strain).</title>
        <authorList>
            <person name="Bowman J.P."/>
        </authorList>
    </citation>
    <scope>NUCLEOTIDE SEQUENCE [LARGE SCALE GENOMIC DNA]</scope>
    <source>
        <strain evidence="12 13">JCM 30614</strain>
    </source>
</reference>
<dbReference type="GO" id="GO:0004109">
    <property type="term" value="F:coproporphyrinogen oxidase activity"/>
    <property type="evidence" value="ECO:0007669"/>
    <property type="project" value="InterPro"/>
</dbReference>
<dbReference type="InterPro" id="IPR006638">
    <property type="entry name" value="Elp3/MiaA/NifB-like_rSAM"/>
</dbReference>
<keyword evidence="6 10" id="KW-0479">Metal-binding</keyword>
<keyword evidence="13" id="KW-1185">Reference proteome</keyword>
<comment type="function">
    <text evidence="10">Probably acts as a heme chaperone, transferring heme to an unknown acceptor. Binds one molecule of heme per monomer, possibly covalently. Binds 1 [4Fe-4S] cluster. The cluster is coordinated with 3 cysteines and an exchangeable S-adenosyl-L-methionine.</text>
</comment>
<dbReference type="PROSITE" id="PS51918">
    <property type="entry name" value="RADICAL_SAM"/>
    <property type="match status" value="1"/>
</dbReference>
<evidence type="ECO:0000256" key="3">
    <source>
        <dbReference type="ARBA" id="ARBA00017228"/>
    </source>
</evidence>
<dbReference type="SUPFAM" id="SSF102114">
    <property type="entry name" value="Radical SAM enzymes"/>
    <property type="match status" value="1"/>
</dbReference>
<keyword evidence="9 10" id="KW-0143">Chaperone</keyword>
<feature type="domain" description="Radical SAM core" evidence="11">
    <location>
        <begin position="1"/>
        <end position="230"/>
    </location>
</feature>
<evidence type="ECO:0000256" key="5">
    <source>
        <dbReference type="ARBA" id="ARBA00022691"/>
    </source>
</evidence>
<name>A0A6L3ZC11_9FLAO</name>
<dbReference type="PANTHER" id="PTHR13932:SF5">
    <property type="entry name" value="RADICAL S-ADENOSYL METHIONINE DOMAIN-CONTAINING PROTEIN 1, MITOCHONDRIAL"/>
    <property type="match status" value="1"/>
</dbReference>
<dbReference type="InterPro" id="IPR007197">
    <property type="entry name" value="rSAM"/>
</dbReference>
<keyword evidence="7 10" id="KW-0408">Iron</keyword>
<keyword evidence="5 10" id="KW-0949">S-adenosyl-L-methionine</keyword>
<dbReference type="InterPro" id="IPR010723">
    <property type="entry name" value="HemN_C"/>
</dbReference>
<keyword evidence="8 10" id="KW-0411">Iron-sulfur</keyword>
<organism evidence="12 13">
    <name type="scientific">Phaeocystidibacter marisrubri</name>
    <dbReference type="NCBI Taxonomy" id="1577780"/>
    <lineage>
        <taxon>Bacteria</taxon>
        <taxon>Pseudomonadati</taxon>
        <taxon>Bacteroidota</taxon>
        <taxon>Flavobacteriia</taxon>
        <taxon>Flavobacteriales</taxon>
        <taxon>Phaeocystidibacteraceae</taxon>
        <taxon>Phaeocystidibacter</taxon>
    </lineage>
</organism>
<keyword evidence="10" id="KW-0004">4Fe-4S</keyword>
<protein>
    <recommendedName>
        <fullName evidence="3 10">Heme chaperone HemW</fullName>
    </recommendedName>
</protein>
<dbReference type="SMART" id="SM00729">
    <property type="entry name" value="Elp3"/>
    <property type="match status" value="1"/>
</dbReference>
<dbReference type="InterPro" id="IPR034505">
    <property type="entry name" value="Coproporphyrinogen-III_oxidase"/>
</dbReference>
<dbReference type="PANTHER" id="PTHR13932">
    <property type="entry name" value="COPROPORPHYRINIGEN III OXIDASE"/>
    <property type="match status" value="1"/>
</dbReference>
<dbReference type="Pfam" id="PF06969">
    <property type="entry name" value="HemN_C"/>
    <property type="match status" value="1"/>
</dbReference>
<dbReference type="GO" id="GO:0005737">
    <property type="term" value="C:cytoplasm"/>
    <property type="evidence" value="ECO:0007669"/>
    <property type="project" value="UniProtKB-SubCell"/>
</dbReference>
<comment type="similarity">
    <text evidence="2">Belongs to the anaerobic coproporphyrinogen-III oxidase family. HemW subfamily.</text>
</comment>
<dbReference type="EMBL" id="WBVQ01000003">
    <property type="protein sequence ID" value="KAB2815204.1"/>
    <property type="molecule type" value="Genomic_DNA"/>
</dbReference>
<evidence type="ECO:0000256" key="10">
    <source>
        <dbReference type="RuleBase" id="RU364116"/>
    </source>
</evidence>
<dbReference type="InterPro" id="IPR058240">
    <property type="entry name" value="rSAM_sf"/>
</dbReference>
<evidence type="ECO:0000256" key="4">
    <source>
        <dbReference type="ARBA" id="ARBA00022617"/>
    </source>
</evidence>
<keyword evidence="4 10" id="KW-0349">Heme</keyword>
<dbReference type="Pfam" id="PF04055">
    <property type="entry name" value="Radical_SAM"/>
    <property type="match status" value="1"/>
</dbReference>
<dbReference type="GO" id="GO:0051539">
    <property type="term" value="F:4 iron, 4 sulfur cluster binding"/>
    <property type="evidence" value="ECO:0007669"/>
    <property type="project" value="UniProtKB-UniRule"/>
</dbReference>
<evidence type="ECO:0000313" key="13">
    <source>
        <dbReference type="Proteomes" id="UP000484164"/>
    </source>
</evidence>
<dbReference type="GO" id="GO:0046872">
    <property type="term" value="F:metal ion binding"/>
    <property type="evidence" value="ECO:0007669"/>
    <property type="project" value="UniProtKB-UniRule"/>
</dbReference>
<evidence type="ECO:0000256" key="6">
    <source>
        <dbReference type="ARBA" id="ARBA00022723"/>
    </source>
</evidence>
<accession>A0A6L3ZC11</accession>
<comment type="cofactor">
    <cofactor evidence="1">
        <name>[4Fe-4S] cluster</name>
        <dbReference type="ChEBI" id="CHEBI:49883"/>
    </cofactor>
</comment>
<evidence type="ECO:0000256" key="1">
    <source>
        <dbReference type="ARBA" id="ARBA00001966"/>
    </source>
</evidence>
<sequence>MSGIYLHIPFCRKACHYCDFHFSTSTKSYADVLASMKAELRYWAPAWEAKVQTIYFGGGTPSMLNEQDLRELLDIIRSEFDVEQGAEITLEANPEDISGERLSAWKEAGVNRLSIGVQSFFDDELEWMNRNHKASKSIESVRLAQKHGIDNITIDLIYGVPASSMERWKENVKMALELEVPHISAYALTVEPKTALAHSVKVGKVTEPSEGEAHAQFVYLRSALNEAGFEAYEISNYGKPGWHSVHNSNYWNGVPYLGIGPGAHSFDGDIRRWNIRNNVKYARAIQNSVNWFEIEQLSVRDRYNEFVMTGVRRSAGISLEEVRVRFGEEYSAHLQSEAERYIENGWLAWNGDRLCLTSDGLFFADGIAADLFLV</sequence>
<dbReference type="SFLD" id="SFLDS00029">
    <property type="entry name" value="Radical_SAM"/>
    <property type="match status" value="1"/>
</dbReference>
<gene>
    <name evidence="12" type="primary">hemW</name>
    <name evidence="12" type="ORF">F8C82_14000</name>
</gene>
<evidence type="ECO:0000256" key="2">
    <source>
        <dbReference type="ARBA" id="ARBA00006100"/>
    </source>
</evidence>
<dbReference type="Proteomes" id="UP000484164">
    <property type="component" value="Unassembled WGS sequence"/>
</dbReference>
<evidence type="ECO:0000256" key="7">
    <source>
        <dbReference type="ARBA" id="ARBA00023004"/>
    </source>
</evidence>
<evidence type="ECO:0000259" key="11">
    <source>
        <dbReference type="PROSITE" id="PS51918"/>
    </source>
</evidence>
<dbReference type="SFLD" id="SFLDG01065">
    <property type="entry name" value="anaerobic_coproporphyrinogen-I"/>
    <property type="match status" value="1"/>
</dbReference>
<comment type="caution">
    <text evidence="12">The sequence shown here is derived from an EMBL/GenBank/DDBJ whole genome shotgun (WGS) entry which is preliminary data.</text>
</comment>
<dbReference type="NCBIfam" id="TIGR00539">
    <property type="entry name" value="hemN_rel"/>
    <property type="match status" value="1"/>
</dbReference>
<proteinExistence type="inferred from homology"/>
<comment type="subcellular location">
    <subcellularLocation>
        <location evidence="10">Cytoplasm</location>
    </subcellularLocation>
</comment>
<dbReference type="CDD" id="cd01335">
    <property type="entry name" value="Radical_SAM"/>
    <property type="match status" value="1"/>
</dbReference>
<dbReference type="SFLD" id="SFLDF00288">
    <property type="entry name" value="HemN-like__clustered_with_nucl"/>
    <property type="match status" value="1"/>
</dbReference>
<dbReference type="InterPro" id="IPR013785">
    <property type="entry name" value="Aldolase_TIM"/>
</dbReference>
<dbReference type="RefSeq" id="WP_151694240.1">
    <property type="nucleotide sequence ID" value="NZ_BMGX01000001.1"/>
</dbReference>
<dbReference type="OrthoDB" id="9808022at2"/>
<keyword evidence="10" id="KW-0963">Cytoplasm</keyword>
<evidence type="ECO:0000313" key="12">
    <source>
        <dbReference type="EMBL" id="KAB2815204.1"/>
    </source>
</evidence>
<dbReference type="SFLD" id="SFLDF00562">
    <property type="entry name" value="HemN-like__clustered_with_heat"/>
    <property type="match status" value="1"/>
</dbReference>
<evidence type="ECO:0000256" key="9">
    <source>
        <dbReference type="ARBA" id="ARBA00023186"/>
    </source>
</evidence>
<dbReference type="AlphaFoldDB" id="A0A6L3ZC11"/>
<dbReference type="GO" id="GO:0006779">
    <property type="term" value="P:porphyrin-containing compound biosynthetic process"/>
    <property type="evidence" value="ECO:0007669"/>
    <property type="project" value="InterPro"/>
</dbReference>
<evidence type="ECO:0000256" key="8">
    <source>
        <dbReference type="ARBA" id="ARBA00023014"/>
    </source>
</evidence>
<dbReference type="InterPro" id="IPR004559">
    <property type="entry name" value="HemW-like"/>
</dbReference>
<dbReference type="Gene3D" id="3.20.20.70">
    <property type="entry name" value="Aldolase class I"/>
    <property type="match status" value="1"/>
</dbReference>